<evidence type="ECO:0000313" key="2">
    <source>
        <dbReference type="Proteomes" id="UP001592581"/>
    </source>
</evidence>
<proteinExistence type="predicted"/>
<name>A0ABV6XLH7_9ACTN</name>
<organism evidence="1 2">
    <name type="scientific">Streptacidiphilus jeojiensis</name>
    <dbReference type="NCBI Taxonomy" id="3229225"/>
    <lineage>
        <taxon>Bacteria</taxon>
        <taxon>Bacillati</taxon>
        <taxon>Actinomycetota</taxon>
        <taxon>Actinomycetes</taxon>
        <taxon>Kitasatosporales</taxon>
        <taxon>Streptomycetaceae</taxon>
        <taxon>Streptacidiphilus</taxon>
    </lineage>
</organism>
<reference evidence="1 2" key="1">
    <citation type="submission" date="2024-06" db="EMBL/GenBank/DDBJ databases">
        <authorList>
            <person name="Lee S.D."/>
        </authorList>
    </citation>
    <scope>NUCLEOTIDE SEQUENCE [LARGE SCALE GENOMIC DNA]</scope>
    <source>
        <strain evidence="1 2">N1-10</strain>
    </source>
</reference>
<gene>
    <name evidence="1" type="ORF">ABUW04_12460</name>
</gene>
<sequence length="84" mass="9285">MTDHDPHPDDSAFLNTIAFTSTYLRRNCDRCKKERHTVIVGGIEAGTGPGWDIRFCRPCLAVVLADARRLAGNGDHVPALPSYF</sequence>
<protein>
    <submittedName>
        <fullName evidence="1">Uncharacterized protein</fullName>
    </submittedName>
</protein>
<comment type="caution">
    <text evidence="1">The sequence shown here is derived from an EMBL/GenBank/DDBJ whole genome shotgun (WGS) entry which is preliminary data.</text>
</comment>
<keyword evidence="2" id="KW-1185">Reference proteome</keyword>
<dbReference type="RefSeq" id="WP_380564588.1">
    <property type="nucleotide sequence ID" value="NZ_JBEUKS010000004.1"/>
</dbReference>
<accession>A0ABV6XLH7</accession>
<dbReference type="Proteomes" id="UP001592581">
    <property type="component" value="Unassembled WGS sequence"/>
</dbReference>
<evidence type="ECO:0000313" key="1">
    <source>
        <dbReference type="EMBL" id="MFC1439076.1"/>
    </source>
</evidence>
<dbReference type="EMBL" id="JBEUKS010000004">
    <property type="protein sequence ID" value="MFC1439076.1"/>
    <property type="molecule type" value="Genomic_DNA"/>
</dbReference>